<evidence type="ECO:0000313" key="1">
    <source>
        <dbReference type="EMBL" id="CAI5709019.1"/>
    </source>
</evidence>
<organism evidence="1 2">
    <name type="scientific">Peronospora destructor</name>
    <dbReference type="NCBI Taxonomy" id="86335"/>
    <lineage>
        <taxon>Eukaryota</taxon>
        <taxon>Sar</taxon>
        <taxon>Stramenopiles</taxon>
        <taxon>Oomycota</taxon>
        <taxon>Peronosporomycetes</taxon>
        <taxon>Peronosporales</taxon>
        <taxon>Peronosporaceae</taxon>
        <taxon>Peronospora</taxon>
    </lineage>
</organism>
<comment type="caution">
    <text evidence="1">The sequence shown here is derived from an EMBL/GenBank/DDBJ whole genome shotgun (WGS) entry which is preliminary data.</text>
</comment>
<name>A0AAV0SW59_9STRA</name>
<sequence length="66" mass="7344">MVKFVQLLQKHVDTGMRFEQIVSILQGKDSIALRAAVPECAEWFPLGVGAVVIDMLAEAYPELIQE</sequence>
<dbReference type="Proteomes" id="UP001162029">
    <property type="component" value="Unassembled WGS sequence"/>
</dbReference>
<dbReference type="AlphaFoldDB" id="A0AAV0SW59"/>
<accession>A0AAV0SW59</accession>
<protein>
    <submittedName>
        <fullName evidence="1">Uncharacterized protein</fullName>
    </submittedName>
</protein>
<proteinExistence type="predicted"/>
<gene>
    <name evidence="1" type="ORF">PDE001_LOCUS182</name>
</gene>
<evidence type="ECO:0000313" key="2">
    <source>
        <dbReference type="Proteomes" id="UP001162029"/>
    </source>
</evidence>
<keyword evidence="2" id="KW-1185">Reference proteome</keyword>
<reference evidence="1" key="1">
    <citation type="submission" date="2022-12" db="EMBL/GenBank/DDBJ databases">
        <authorList>
            <person name="Webb A."/>
        </authorList>
    </citation>
    <scope>NUCLEOTIDE SEQUENCE</scope>
    <source>
        <strain evidence="1">Pd1</strain>
    </source>
</reference>
<dbReference type="EMBL" id="CANTFM010000028">
    <property type="protein sequence ID" value="CAI5709019.1"/>
    <property type="molecule type" value="Genomic_DNA"/>
</dbReference>